<dbReference type="GO" id="GO:0006508">
    <property type="term" value="P:proteolysis"/>
    <property type="evidence" value="ECO:0007669"/>
    <property type="project" value="InterPro"/>
</dbReference>
<dbReference type="VEuPathDB" id="VectorBase:ASTE006881"/>
<dbReference type="InterPro" id="IPR001254">
    <property type="entry name" value="Trypsin_dom"/>
</dbReference>
<dbReference type="VEuPathDB" id="VectorBase:ASTEI03107"/>
<dbReference type="AlphaFoldDB" id="A0A182Y3S1"/>
<dbReference type="SUPFAM" id="SSF50494">
    <property type="entry name" value="Trypsin-like serine proteases"/>
    <property type="match status" value="1"/>
</dbReference>
<dbReference type="PROSITE" id="PS50240">
    <property type="entry name" value="TRYPSIN_DOM"/>
    <property type="match status" value="1"/>
</dbReference>
<dbReference type="Gene3D" id="2.40.10.10">
    <property type="entry name" value="Trypsin-like serine proteases"/>
    <property type="match status" value="1"/>
</dbReference>
<keyword evidence="3" id="KW-0399">Innate immunity</keyword>
<dbReference type="Pfam" id="PF00089">
    <property type="entry name" value="Trypsin"/>
    <property type="match status" value="1"/>
</dbReference>
<protein>
    <recommendedName>
        <fullName evidence="9">Peptidase S1 domain-containing protein</fullName>
    </recommendedName>
</protein>
<dbReference type="InterPro" id="IPR051487">
    <property type="entry name" value="Ser/Thr_Proteases_Immune/Dev"/>
</dbReference>
<evidence type="ECO:0000256" key="2">
    <source>
        <dbReference type="ARBA" id="ARBA00022525"/>
    </source>
</evidence>
<dbReference type="SMART" id="SM00020">
    <property type="entry name" value="Tryp_SPc"/>
    <property type="match status" value="1"/>
</dbReference>
<dbReference type="GO" id="GO:0005576">
    <property type="term" value="C:extracellular region"/>
    <property type="evidence" value="ECO:0007669"/>
    <property type="project" value="UniProtKB-SubCell"/>
</dbReference>
<evidence type="ECO:0000313" key="11">
    <source>
        <dbReference type="Proteomes" id="UP000076408"/>
    </source>
</evidence>
<name>A0A182Y3S1_ANOST</name>
<keyword evidence="5" id="KW-0391">Immunity</keyword>
<reference evidence="11" key="1">
    <citation type="journal article" date="2014" name="Genome Biol.">
        <title>Genome analysis of a major urban malaria vector mosquito, Anopheles stephensi.</title>
        <authorList>
            <person name="Jiang X."/>
            <person name="Peery A."/>
            <person name="Hall A.B."/>
            <person name="Sharma A."/>
            <person name="Chen X.G."/>
            <person name="Waterhouse R.M."/>
            <person name="Komissarov A."/>
            <person name="Riehle M.M."/>
            <person name="Shouche Y."/>
            <person name="Sharakhova M.V."/>
            <person name="Lawson D."/>
            <person name="Pakpour N."/>
            <person name="Arensburger P."/>
            <person name="Davidson V.L."/>
            <person name="Eiglmeier K."/>
            <person name="Emrich S."/>
            <person name="George P."/>
            <person name="Kennedy R.C."/>
            <person name="Mane S.P."/>
            <person name="Maslen G."/>
            <person name="Oringanje C."/>
            <person name="Qi Y."/>
            <person name="Settlage R."/>
            <person name="Tojo M."/>
            <person name="Tubio J.M."/>
            <person name="Unger M.F."/>
            <person name="Wang B."/>
            <person name="Vernick K.D."/>
            <person name="Ribeiro J.M."/>
            <person name="James A.A."/>
            <person name="Michel K."/>
            <person name="Riehle M.A."/>
            <person name="Luckhart S."/>
            <person name="Sharakhov I.V."/>
            <person name="Tu Z."/>
        </authorList>
    </citation>
    <scope>NUCLEOTIDE SEQUENCE [LARGE SCALE GENOMIC DNA]</scope>
    <source>
        <strain evidence="11">Indian</strain>
    </source>
</reference>
<accession>A0A182Y3S1</accession>
<reference evidence="10" key="2">
    <citation type="submission" date="2020-05" db="UniProtKB">
        <authorList>
            <consortium name="EnsemblMetazoa"/>
        </authorList>
    </citation>
    <scope>IDENTIFICATION</scope>
    <source>
        <strain evidence="10">Indian</strain>
    </source>
</reference>
<dbReference type="InterPro" id="IPR009003">
    <property type="entry name" value="Peptidase_S1_PA"/>
</dbReference>
<keyword evidence="4" id="KW-0732">Signal</keyword>
<keyword evidence="2" id="KW-0964">Secreted</keyword>
<evidence type="ECO:0000256" key="5">
    <source>
        <dbReference type="ARBA" id="ARBA00022859"/>
    </source>
</evidence>
<dbReference type="Pfam" id="PF16030">
    <property type="entry name" value="GD_N"/>
    <property type="match status" value="1"/>
</dbReference>
<dbReference type="InterPro" id="IPR018114">
    <property type="entry name" value="TRYPSIN_HIS"/>
</dbReference>
<keyword evidence="7" id="KW-0325">Glycoprotein</keyword>
<feature type="domain" description="Peptidase S1" evidence="9">
    <location>
        <begin position="280"/>
        <end position="528"/>
    </location>
</feature>
<evidence type="ECO:0000256" key="8">
    <source>
        <dbReference type="ARBA" id="ARBA00024195"/>
    </source>
</evidence>
<dbReference type="PRINTS" id="PR00722">
    <property type="entry name" value="CHYMOTRYPSIN"/>
</dbReference>
<evidence type="ECO:0000256" key="4">
    <source>
        <dbReference type="ARBA" id="ARBA00022729"/>
    </source>
</evidence>
<dbReference type="InterPro" id="IPR031986">
    <property type="entry name" value="GD_N"/>
</dbReference>
<dbReference type="Proteomes" id="UP000076408">
    <property type="component" value="Unassembled WGS sequence"/>
</dbReference>
<dbReference type="GO" id="GO:0004252">
    <property type="term" value="F:serine-type endopeptidase activity"/>
    <property type="evidence" value="ECO:0007669"/>
    <property type="project" value="InterPro"/>
</dbReference>
<dbReference type="GO" id="GO:0045087">
    <property type="term" value="P:innate immune response"/>
    <property type="evidence" value="ECO:0007669"/>
    <property type="project" value="UniProtKB-KW"/>
</dbReference>
<keyword evidence="6" id="KW-1015">Disulfide bond</keyword>
<dbReference type="EnsemblMetazoa" id="ASTEI03107-RA">
    <property type="protein sequence ID" value="ASTEI03107-PA"/>
    <property type="gene ID" value="ASTEI03107"/>
</dbReference>
<dbReference type="STRING" id="30069.A0A182Y3S1"/>
<sequence length="530" mass="58464">MLSRVQLPPPLKSSYCSAHIMLTVRINAKSSTRYPAFSLLLRTCVCLLVLLGPVAHSPVEGQYLRSPCPNVFSYRLDPSSNQVFGYVQLQGLRIGQLVKLNVDLSIGIAVPQNNVGSITLVKSREQTFRDIYSNLPAQYRVNFPFKNVIPSVLAISVNGQTICTGQKATGQVVTTINLEHTLFTQMQPLANGGNGNNVNNVNVLQYQPPQTPAPQIPIYRPVQTPAPQIITQRPQPVVTQPVVRPQPVITQRPQPVQPNYSAEEEDIGCGKPAQVFNRLSINGIRSPKGQFPWASPIFDIAASKPKYICGSTIITTLHLVTAAHCMYDTYGAERNPNDLSTVPGMYNIDNFFDADLQERKVVRIVIHDEYYFEDTGLADSDIAVMKVDQPIIYNNLVRPICLWTEIDNLEQIVGVKGYVSGWGVTESGEAKYPSYVTATVVDRRSCSRNLEKVIAGSSRLFCADGHGSVPCTGDSGSGLVIKRGTKYYLRGVVSVGQFDPNTLTCARNKYVVYTDVAPLRYWLRKVIKGA</sequence>
<evidence type="ECO:0000256" key="7">
    <source>
        <dbReference type="ARBA" id="ARBA00023180"/>
    </source>
</evidence>
<evidence type="ECO:0000256" key="1">
    <source>
        <dbReference type="ARBA" id="ARBA00004613"/>
    </source>
</evidence>
<comment type="subcellular location">
    <subcellularLocation>
        <location evidence="1">Secreted</location>
    </subcellularLocation>
</comment>
<dbReference type="VEuPathDB" id="VectorBase:ASTEI20_031803"/>
<dbReference type="InterPro" id="IPR043504">
    <property type="entry name" value="Peptidase_S1_PA_chymotrypsin"/>
</dbReference>
<organism evidence="10 11">
    <name type="scientific">Anopheles stephensi</name>
    <name type="common">Indo-Pakistan malaria mosquito</name>
    <dbReference type="NCBI Taxonomy" id="30069"/>
    <lineage>
        <taxon>Eukaryota</taxon>
        <taxon>Metazoa</taxon>
        <taxon>Ecdysozoa</taxon>
        <taxon>Arthropoda</taxon>
        <taxon>Hexapoda</taxon>
        <taxon>Insecta</taxon>
        <taxon>Pterygota</taxon>
        <taxon>Neoptera</taxon>
        <taxon>Endopterygota</taxon>
        <taxon>Diptera</taxon>
        <taxon>Nematocera</taxon>
        <taxon>Culicoidea</taxon>
        <taxon>Culicidae</taxon>
        <taxon>Anophelinae</taxon>
        <taxon>Anopheles</taxon>
    </lineage>
</organism>
<comment type="similarity">
    <text evidence="8">Belongs to the peptidase S1 family. CLIP subfamily.</text>
</comment>
<evidence type="ECO:0000256" key="6">
    <source>
        <dbReference type="ARBA" id="ARBA00023157"/>
    </source>
</evidence>
<evidence type="ECO:0000256" key="3">
    <source>
        <dbReference type="ARBA" id="ARBA00022588"/>
    </source>
</evidence>
<evidence type="ECO:0000259" key="9">
    <source>
        <dbReference type="PROSITE" id="PS50240"/>
    </source>
</evidence>
<evidence type="ECO:0000313" key="10">
    <source>
        <dbReference type="EnsemblMetazoa" id="ASTEI03107-PA"/>
    </source>
</evidence>
<dbReference type="PROSITE" id="PS00134">
    <property type="entry name" value="TRYPSIN_HIS"/>
    <property type="match status" value="1"/>
</dbReference>
<keyword evidence="11" id="KW-1185">Reference proteome</keyword>
<dbReference type="OMA" id="TRVAKMT"/>
<dbReference type="CDD" id="cd00190">
    <property type="entry name" value="Tryp_SPc"/>
    <property type="match status" value="1"/>
</dbReference>
<dbReference type="InterPro" id="IPR001314">
    <property type="entry name" value="Peptidase_S1A"/>
</dbReference>
<proteinExistence type="inferred from homology"/>
<dbReference type="PANTHER" id="PTHR24256">
    <property type="entry name" value="TRYPTASE-RELATED"/>
    <property type="match status" value="1"/>
</dbReference>